<name>A0ACC3A9L5_9EURO</name>
<comment type="caution">
    <text evidence="1">The sequence shown here is derived from an EMBL/GenBank/DDBJ whole genome shotgun (WGS) entry which is preliminary data.</text>
</comment>
<evidence type="ECO:0000313" key="2">
    <source>
        <dbReference type="Proteomes" id="UP001172386"/>
    </source>
</evidence>
<organism evidence="1 2">
    <name type="scientific">Neophaeococcomyces mojaviensis</name>
    <dbReference type="NCBI Taxonomy" id="3383035"/>
    <lineage>
        <taxon>Eukaryota</taxon>
        <taxon>Fungi</taxon>
        <taxon>Dikarya</taxon>
        <taxon>Ascomycota</taxon>
        <taxon>Pezizomycotina</taxon>
        <taxon>Eurotiomycetes</taxon>
        <taxon>Chaetothyriomycetidae</taxon>
        <taxon>Chaetothyriales</taxon>
        <taxon>Chaetothyriales incertae sedis</taxon>
        <taxon>Neophaeococcomyces</taxon>
    </lineage>
</organism>
<proteinExistence type="predicted"/>
<keyword evidence="2" id="KW-1185">Reference proteome</keyword>
<dbReference type="Proteomes" id="UP001172386">
    <property type="component" value="Unassembled WGS sequence"/>
</dbReference>
<dbReference type="EMBL" id="JAPDRQ010000059">
    <property type="protein sequence ID" value="KAJ9657800.1"/>
    <property type="molecule type" value="Genomic_DNA"/>
</dbReference>
<protein>
    <submittedName>
        <fullName evidence="1">Uncharacterized protein</fullName>
    </submittedName>
</protein>
<gene>
    <name evidence="1" type="ORF">H2198_004107</name>
</gene>
<reference evidence="1" key="1">
    <citation type="submission" date="2022-10" db="EMBL/GenBank/DDBJ databases">
        <title>Culturing micro-colonial fungi from biological soil crusts in the Mojave desert and describing Neophaeococcomyces mojavensis, and introducing the new genera and species Taxawa tesnikishii.</title>
        <authorList>
            <person name="Kurbessoian T."/>
            <person name="Stajich J.E."/>
        </authorList>
    </citation>
    <scope>NUCLEOTIDE SEQUENCE</scope>
    <source>
        <strain evidence="1">JES_112</strain>
    </source>
</reference>
<evidence type="ECO:0000313" key="1">
    <source>
        <dbReference type="EMBL" id="KAJ9657800.1"/>
    </source>
</evidence>
<accession>A0ACC3A9L5</accession>
<sequence>MTPVPKADGSHEPGPPANAPRWPAAMAPALPRFPRKQRGVPQSAPKSLAPQTSSPFTPSTTANPTTPKPKDQKVLTGLDVMARREQEHEDSLFEKFERQGGLAQALARERAREDAGDYYRRSVRRRDTGRSTTPSPRKQGLAPIPEETINSIDTNDWAEISAEIDRIGEDMPVLQHSSHAHLTRQEELQDVEGVKDISLAGGRYPGGRYIALTPQNDIDDTTIGPQTQPKQATQVMRYPTSRQQADYRDLLEGSEPEETQEMHKQGRWPTFQSNSEWPDRFTERYNKAIEIEKDQAYSDWTKAYHFAQRQGLNMNKEGLEEVKKMVSLGHDASERGLHKFNEELQVRARDKMMRDAGLPGRFGFIDPRIWHTKDSK</sequence>